<dbReference type="AlphaFoldDB" id="A0A8X6UTA2"/>
<protein>
    <submittedName>
        <fullName evidence="1">Uncharacterized protein</fullName>
    </submittedName>
</protein>
<comment type="caution">
    <text evidence="1">The sequence shown here is derived from an EMBL/GenBank/DDBJ whole genome shotgun (WGS) entry which is preliminary data.</text>
</comment>
<sequence>MIRHPIVIDDFEIGAGKIFPHNVGFRAFQWRKDVSPSIVPSGNFAEEKSYMSLYGAQGQRQAYLCPCHDEFRSYYFYLRQQGGTEQNRAVTCMVLKAKANDRRKNLVLHRDEFHGPCSDVTVHQVA</sequence>
<gene>
    <name evidence="1" type="ORF">TNCV_3751061</name>
</gene>
<name>A0A8X6UTA2_TRICX</name>
<dbReference type="EMBL" id="BMAU01021014">
    <property type="protein sequence ID" value="GFX86833.1"/>
    <property type="molecule type" value="Genomic_DNA"/>
</dbReference>
<evidence type="ECO:0000313" key="2">
    <source>
        <dbReference type="Proteomes" id="UP000887159"/>
    </source>
</evidence>
<organism evidence="1 2">
    <name type="scientific">Trichonephila clavipes</name>
    <name type="common">Golden silk orbweaver</name>
    <name type="synonym">Nephila clavipes</name>
    <dbReference type="NCBI Taxonomy" id="2585209"/>
    <lineage>
        <taxon>Eukaryota</taxon>
        <taxon>Metazoa</taxon>
        <taxon>Ecdysozoa</taxon>
        <taxon>Arthropoda</taxon>
        <taxon>Chelicerata</taxon>
        <taxon>Arachnida</taxon>
        <taxon>Araneae</taxon>
        <taxon>Araneomorphae</taxon>
        <taxon>Entelegynae</taxon>
        <taxon>Araneoidea</taxon>
        <taxon>Nephilidae</taxon>
        <taxon>Trichonephila</taxon>
    </lineage>
</organism>
<reference evidence="1" key="1">
    <citation type="submission" date="2020-08" db="EMBL/GenBank/DDBJ databases">
        <title>Multicomponent nature underlies the extraordinary mechanical properties of spider dragline silk.</title>
        <authorList>
            <person name="Kono N."/>
            <person name="Nakamura H."/>
            <person name="Mori M."/>
            <person name="Yoshida Y."/>
            <person name="Ohtoshi R."/>
            <person name="Malay A.D."/>
            <person name="Moran D.A.P."/>
            <person name="Tomita M."/>
            <person name="Numata K."/>
            <person name="Arakawa K."/>
        </authorList>
    </citation>
    <scope>NUCLEOTIDE SEQUENCE</scope>
</reference>
<accession>A0A8X6UTA2</accession>
<evidence type="ECO:0000313" key="1">
    <source>
        <dbReference type="EMBL" id="GFX86833.1"/>
    </source>
</evidence>
<dbReference type="Proteomes" id="UP000887159">
    <property type="component" value="Unassembled WGS sequence"/>
</dbReference>
<keyword evidence="2" id="KW-1185">Reference proteome</keyword>
<proteinExistence type="predicted"/>